<protein>
    <submittedName>
        <fullName evidence="1">Uncharacterized protein</fullName>
    </submittedName>
</protein>
<organism evidence="1 2">
    <name type="scientific">Falsiroseomonas bella</name>
    <dbReference type="NCBI Taxonomy" id="2184016"/>
    <lineage>
        <taxon>Bacteria</taxon>
        <taxon>Pseudomonadati</taxon>
        <taxon>Pseudomonadota</taxon>
        <taxon>Alphaproteobacteria</taxon>
        <taxon>Acetobacterales</taxon>
        <taxon>Roseomonadaceae</taxon>
        <taxon>Falsiroseomonas</taxon>
    </lineage>
</organism>
<evidence type="ECO:0000313" key="2">
    <source>
        <dbReference type="Proteomes" id="UP000245765"/>
    </source>
</evidence>
<evidence type="ECO:0000313" key="1">
    <source>
        <dbReference type="EMBL" id="PWS35464.1"/>
    </source>
</evidence>
<sequence length="86" mass="8969">MLRAGTLLLAVALCPGAGRGEQPMRVTTDSSAYCTELTQRFAAQATTMPASAVALAEEGQRLCQGGHVRTGIAKLRRALRVQQAGG</sequence>
<accession>A0A317F8T5</accession>
<gene>
    <name evidence="1" type="ORF">DFH01_17790</name>
</gene>
<dbReference type="EMBL" id="QGNA01000004">
    <property type="protein sequence ID" value="PWS35464.1"/>
    <property type="molecule type" value="Genomic_DNA"/>
</dbReference>
<dbReference type="RefSeq" id="WP_109871831.1">
    <property type="nucleotide sequence ID" value="NZ_QGNA01000004.1"/>
</dbReference>
<reference evidence="2" key="1">
    <citation type="submission" date="2018-05" db="EMBL/GenBank/DDBJ databases">
        <authorList>
            <person name="Du Z."/>
            <person name="Wang X."/>
        </authorList>
    </citation>
    <scope>NUCLEOTIDE SEQUENCE [LARGE SCALE GENOMIC DNA]</scope>
    <source>
        <strain evidence="2">CQN31</strain>
    </source>
</reference>
<dbReference type="AlphaFoldDB" id="A0A317F8T5"/>
<keyword evidence="2" id="KW-1185">Reference proteome</keyword>
<dbReference type="Proteomes" id="UP000245765">
    <property type="component" value="Unassembled WGS sequence"/>
</dbReference>
<comment type="caution">
    <text evidence="1">The sequence shown here is derived from an EMBL/GenBank/DDBJ whole genome shotgun (WGS) entry which is preliminary data.</text>
</comment>
<proteinExistence type="predicted"/>
<dbReference type="OrthoDB" id="7275517at2"/>
<name>A0A317F8T5_9PROT</name>